<protein>
    <submittedName>
        <fullName evidence="1">Uncharacterized protein</fullName>
    </submittedName>
</protein>
<dbReference type="Proteomes" id="UP001165960">
    <property type="component" value="Unassembled WGS sequence"/>
</dbReference>
<organism evidence="1 2">
    <name type="scientific">Entomophthora muscae</name>
    <dbReference type="NCBI Taxonomy" id="34485"/>
    <lineage>
        <taxon>Eukaryota</taxon>
        <taxon>Fungi</taxon>
        <taxon>Fungi incertae sedis</taxon>
        <taxon>Zoopagomycota</taxon>
        <taxon>Entomophthoromycotina</taxon>
        <taxon>Entomophthoromycetes</taxon>
        <taxon>Entomophthorales</taxon>
        <taxon>Entomophthoraceae</taxon>
        <taxon>Entomophthora</taxon>
    </lineage>
</organism>
<keyword evidence="2" id="KW-1185">Reference proteome</keyword>
<accession>A0ACC2RMB2</accession>
<sequence length="254" mass="29470">MKQHEMSTSTNAACTAIKDRLDRVKGRVGKTSERPFQCPYCDKAFHRLEHQTRHIRTHTGEKPYQCKYPTCEKRFSRSDELTRHSKIHIKRMQQYEASLSEQQPGCYLPYVAPTLHSSFPINYARLPRGFPQLDQQMYPQDFMPMFPMFNMPYQPDMPCFMPDLSFFNDPNNNPSDADSSFNSAVHTPRLSPNSLAPNASWEYPEVFLSKHQDYDPNSRSDKIAHLLNPTKATFPVLPPLKHLLDTQQVQSMDL</sequence>
<proteinExistence type="predicted"/>
<evidence type="ECO:0000313" key="1">
    <source>
        <dbReference type="EMBL" id="KAJ9051164.1"/>
    </source>
</evidence>
<reference evidence="1" key="1">
    <citation type="submission" date="2022-04" db="EMBL/GenBank/DDBJ databases">
        <title>Genome of the entomopathogenic fungus Entomophthora muscae.</title>
        <authorList>
            <person name="Elya C."/>
            <person name="Lovett B.R."/>
            <person name="Lee E."/>
            <person name="Macias A.M."/>
            <person name="Hajek A.E."/>
            <person name="De Bivort B.L."/>
            <person name="Kasson M.T."/>
            <person name="De Fine Licht H.H."/>
            <person name="Stajich J.E."/>
        </authorList>
    </citation>
    <scope>NUCLEOTIDE SEQUENCE</scope>
    <source>
        <strain evidence="1">Berkeley</strain>
    </source>
</reference>
<dbReference type="EMBL" id="QTSX02007121">
    <property type="protein sequence ID" value="KAJ9051164.1"/>
    <property type="molecule type" value="Genomic_DNA"/>
</dbReference>
<gene>
    <name evidence="1" type="ORF">DSO57_1007315</name>
</gene>
<name>A0ACC2RMB2_9FUNG</name>
<evidence type="ECO:0000313" key="2">
    <source>
        <dbReference type="Proteomes" id="UP001165960"/>
    </source>
</evidence>
<comment type="caution">
    <text evidence="1">The sequence shown here is derived from an EMBL/GenBank/DDBJ whole genome shotgun (WGS) entry which is preliminary data.</text>
</comment>